<dbReference type="Gene3D" id="3.90.280.10">
    <property type="entry name" value="PEBP-like"/>
    <property type="match status" value="1"/>
</dbReference>
<keyword evidence="3" id="KW-1185">Reference proteome</keyword>
<organism evidence="2 3">
    <name type="scientific">Staphylotrichum tortipilum</name>
    <dbReference type="NCBI Taxonomy" id="2831512"/>
    <lineage>
        <taxon>Eukaryota</taxon>
        <taxon>Fungi</taxon>
        <taxon>Dikarya</taxon>
        <taxon>Ascomycota</taxon>
        <taxon>Pezizomycotina</taxon>
        <taxon>Sordariomycetes</taxon>
        <taxon>Sordariomycetidae</taxon>
        <taxon>Sordariales</taxon>
        <taxon>Chaetomiaceae</taxon>
        <taxon>Staphylotrichum</taxon>
    </lineage>
</organism>
<dbReference type="EMBL" id="MU855847">
    <property type="protein sequence ID" value="KAK3899003.1"/>
    <property type="molecule type" value="Genomic_DNA"/>
</dbReference>
<dbReference type="AlphaFoldDB" id="A0AAN6MFH5"/>
<reference evidence="2" key="1">
    <citation type="journal article" date="2023" name="Mol. Phylogenet. Evol.">
        <title>Genome-scale phylogeny and comparative genomics of the fungal order Sordariales.</title>
        <authorList>
            <person name="Hensen N."/>
            <person name="Bonometti L."/>
            <person name="Westerberg I."/>
            <person name="Brannstrom I.O."/>
            <person name="Guillou S."/>
            <person name="Cros-Aarteil S."/>
            <person name="Calhoun S."/>
            <person name="Haridas S."/>
            <person name="Kuo A."/>
            <person name="Mondo S."/>
            <person name="Pangilinan J."/>
            <person name="Riley R."/>
            <person name="LaButti K."/>
            <person name="Andreopoulos B."/>
            <person name="Lipzen A."/>
            <person name="Chen C."/>
            <person name="Yan M."/>
            <person name="Daum C."/>
            <person name="Ng V."/>
            <person name="Clum A."/>
            <person name="Steindorff A."/>
            <person name="Ohm R.A."/>
            <person name="Martin F."/>
            <person name="Silar P."/>
            <person name="Natvig D.O."/>
            <person name="Lalanne C."/>
            <person name="Gautier V."/>
            <person name="Ament-Velasquez S.L."/>
            <person name="Kruys A."/>
            <person name="Hutchinson M.I."/>
            <person name="Powell A.J."/>
            <person name="Barry K."/>
            <person name="Miller A.N."/>
            <person name="Grigoriev I.V."/>
            <person name="Debuchy R."/>
            <person name="Gladieux P."/>
            <person name="Hiltunen Thoren M."/>
            <person name="Johannesson H."/>
        </authorList>
    </citation>
    <scope>NUCLEOTIDE SEQUENCE</scope>
    <source>
        <strain evidence="2">CBS 103.79</strain>
    </source>
</reference>
<sequence length="382" mass="38191">MGSSTIDTPGAQCTWDDLASEPIIIFPQAEANRTYIALGMQLSINLTSLDPMTVLASSKLYLSYIQSNLRVRPGDTPILISDINPLAPFQMSGPSSSQPQLLVTLLFVQPHPLLVDDTFTQAFAAMQTDVSKRQNFNFETFCESSAITILQANTWAVVNGTSGNGDAGDPGIGGGVGGSAGGSPSPTPTPTPLLGGTGEIVTTIFTTDANGQPVTITSTIADTVTTLTTTDAAGNPTVITSILPGSAAAAVTTISTTDAAGNPTLITSTLAGTPTTILTTDSLGNPTTLITTLPPGVLPPPGAIASGTAPGAAGGGASKAITTVIDEVTVTISDTTGVFTSTITFESAVMVPGSSVCEGGAGGKTVTATVTVDEAGVPVGTS</sequence>
<reference evidence="2" key="2">
    <citation type="submission" date="2023-05" db="EMBL/GenBank/DDBJ databases">
        <authorList>
            <consortium name="Lawrence Berkeley National Laboratory"/>
            <person name="Steindorff A."/>
            <person name="Hensen N."/>
            <person name="Bonometti L."/>
            <person name="Westerberg I."/>
            <person name="Brannstrom I.O."/>
            <person name="Guillou S."/>
            <person name="Cros-Aarteil S."/>
            <person name="Calhoun S."/>
            <person name="Haridas S."/>
            <person name="Kuo A."/>
            <person name="Mondo S."/>
            <person name="Pangilinan J."/>
            <person name="Riley R."/>
            <person name="Labutti K."/>
            <person name="Andreopoulos B."/>
            <person name="Lipzen A."/>
            <person name="Chen C."/>
            <person name="Yanf M."/>
            <person name="Daum C."/>
            <person name="Ng V."/>
            <person name="Clum A."/>
            <person name="Ohm R."/>
            <person name="Martin F."/>
            <person name="Silar P."/>
            <person name="Natvig D."/>
            <person name="Lalanne C."/>
            <person name="Gautier V."/>
            <person name="Ament-Velasquez S.L."/>
            <person name="Kruys A."/>
            <person name="Hutchinson M.I."/>
            <person name="Powell A.J."/>
            <person name="Barry K."/>
            <person name="Miller A.N."/>
            <person name="Grigoriev I.V."/>
            <person name="Debuchy R."/>
            <person name="Gladieux P."/>
            <person name="Thoren M.H."/>
            <person name="Johannesson H."/>
        </authorList>
    </citation>
    <scope>NUCLEOTIDE SEQUENCE</scope>
    <source>
        <strain evidence="2">CBS 103.79</strain>
    </source>
</reference>
<protein>
    <submittedName>
        <fullName evidence="2">Uncharacterized protein</fullName>
    </submittedName>
</protein>
<name>A0AAN6MFH5_9PEZI</name>
<evidence type="ECO:0000313" key="2">
    <source>
        <dbReference type="EMBL" id="KAK3899003.1"/>
    </source>
</evidence>
<comment type="caution">
    <text evidence="2">The sequence shown here is derived from an EMBL/GenBank/DDBJ whole genome shotgun (WGS) entry which is preliminary data.</text>
</comment>
<dbReference type="Proteomes" id="UP001303889">
    <property type="component" value="Unassembled WGS sequence"/>
</dbReference>
<dbReference type="Gene3D" id="2.180.10.10">
    <property type="entry name" value="RHS repeat-associated core"/>
    <property type="match status" value="1"/>
</dbReference>
<feature type="region of interest" description="Disordered" evidence="1">
    <location>
        <begin position="166"/>
        <end position="196"/>
    </location>
</feature>
<dbReference type="InterPro" id="IPR036610">
    <property type="entry name" value="PEBP-like_sf"/>
</dbReference>
<feature type="non-terminal residue" evidence="2">
    <location>
        <position position="382"/>
    </location>
</feature>
<feature type="compositionally biased region" description="Gly residues" evidence="1">
    <location>
        <begin position="166"/>
        <end position="181"/>
    </location>
</feature>
<gene>
    <name evidence="2" type="ORF">C8A05DRAFT_37384</name>
</gene>
<proteinExistence type="predicted"/>
<evidence type="ECO:0000313" key="3">
    <source>
        <dbReference type="Proteomes" id="UP001303889"/>
    </source>
</evidence>
<evidence type="ECO:0000256" key="1">
    <source>
        <dbReference type="SAM" id="MobiDB-lite"/>
    </source>
</evidence>
<accession>A0AAN6MFH5</accession>